<dbReference type="AlphaFoldDB" id="A0A8D8A4Y4"/>
<protein>
    <submittedName>
        <fullName evidence="1">(northern house mosquito) hypothetical protein</fullName>
    </submittedName>
</protein>
<sequence>MKCNLNNFQKTLHVRILLNHSVIFCLIYWQNMHSYSPNLNFLETEKREIRQLKINRTAGKDRLPGELFKYGGRDDACTMNQLHALLVEPTIEPAMDRLFTVLIV</sequence>
<evidence type="ECO:0000313" key="1">
    <source>
        <dbReference type="EMBL" id="CAG6450421.1"/>
    </source>
</evidence>
<reference evidence="1" key="1">
    <citation type="submission" date="2021-05" db="EMBL/GenBank/DDBJ databases">
        <authorList>
            <person name="Alioto T."/>
            <person name="Alioto T."/>
            <person name="Gomez Garrido J."/>
        </authorList>
    </citation>
    <scope>NUCLEOTIDE SEQUENCE</scope>
</reference>
<accession>A0A8D8A4Y4</accession>
<dbReference type="EMBL" id="HBUE01015818">
    <property type="protein sequence ID" value="CAG6450421.1"/>
    <property type="molecule type" value="Transcribed_RNA"/>
</dbReference>
<organism evidence="1">
    <name type="scientific">Culex pipiens</name>
    <name type="common">House mosquito</name>
    <dbReference type="NCBI Taxonomy" id="7175"/>
    <lineage>
        <taxon>Eukaryota</taxon>
        <taxon>Metazoa</taxon>
        <taxon>Ecdysozoa</taxon>
        <taxon>Arthropoda</taxon>
        <taxon>Hexapoda</taxon>
        <taxon>Insecta</taxon>
        <taxon>Pterygota</taxon>
        <taxon>Neoptera</taxon>
        <taxon>Endopterygota</taxon>
        <taxon>Diptera</taxon>
        <taxon>Nematocera</taxon>
        <taxon>Culicoidea</taxon>
        <taxon>Culicidae</taxon>
        <taxon>Culicinae</taxon>
        <taxon>Culicini</taxon>
        <taxon>Culex</taxon>
        <taxon>Culex</taxon>
    </lineage>
</organism>
<proteinExistence type="predicted"/>
<name>A0A8D8A4Y4_CULPI</name>